<dbReference type="AlphaFoldDB" id="A0A2H3CWR7"/>
<evidence type="ECO:0000313" key="2">
    <source>
        <dbReference type="EMBL" id="PBK85924.1"/>
    </source>
</evidence>
<feature type="region of interest" description="Disordered" evidence="1">
    <location>
        <begin position="137"/>
        <end position="195"/>
    </location>
</feature>
<dbReference type="Proteomes" id="UP000217790">
    <property type="component" value="Unassembled WGS sequence"/>
</dbReference>
<dbReference type="OrthoDB" id="3259156at2759"/>
<gene>
    <name evidence="2" type="ORF">ARMGADRAFT_1086967</name>
</gene>
<feature type="compositionally biased region" description="Pro residues" evidence="1">
    <location>
        <begin position="168"/>
        <end position="180"/>
    </location>
</feature>
<dbReference type="EMBL" id="KZ293687">
    <property type="protein sequence ID" value="PBK85924.1"/>
    <property type="molecule type" value="Genomic_DNA"/>
</dbReference>
<evidence type="ECO:0000256" key="1">
    <source>
        <dbReference type="SAM" id="MobiDB-lite"/>
    </source>
</evidence>
<proteinExistence type="predicted"/>
<evidence type="ECO:0000313" key="3">
    <source>
        <dbReference type="Proteomes" id="UP000217790"/>
    </source>
</evidence>
<keyword evidence="3" id="KW-1185">Reference proteome</keyword>
<dbReference type="STRING" id="47427.A0A2H3CWR7"/>
<dbReference type="InParanoid" id="A0A2H3CWR7"/>
<name>A0A2H3CWR7_ARMGA</name>
<sequence>MVIWTRVIRRGACKADQLQQTPSLTVKSTHMRPSTWATIRDFLAAARAALYRDSGTRDVCDLEKPRMFIATLRDLTRSPSHSLPLNSTLRHHSTFGLRHIEFGTTRLSGQAETELLTWLDGETNVVSLRFPILVDDDDDASPPMPLPATPTRTRLLSMPTTPSQPCLFPMPPLSPLPTTPTPTKDTFTHHRHSAP</sequence>
<accession>A0A2H3CWR7</accession>
<protein>
    <submittedName>
        <fullName evidence="2">Uncharacterized protein</fullName>
    </submittedName>
</protein>
<feature type="compositionally biased region" description="Polar residues" evidence="1">
    <location>
        <begin position="150"/>
        <end position="164"/>
    </location>
</feature>
<organism evidence="2 3">
    <name type="scientific">Armillaria gallica</name>
    <name type="common">Bulbous honey fungus</name>
    <name type="synonym">Armillaria bulbosa</name>
    <dbReference type="NCBI Taxonomy" id="47427"/>
    <lineage>
        <taxon>Eukaryota</taxon>
        <taxon>Fungi</taxon>
        <taxon>Dikarya</taxon>
        <taxon>Basidiomycota</taxon>
        <taxon>Agaricomycotina</taxon>
        <taxon>Agaricomycetes</taxon>
        <taxon>Agaricomycetidae</taxon>
        <taxon>Agaricales</taxon>
        <taxon>Marasmiineae</taxon>
        <taxon>Physalacriaceae</taxon>
        <taxon>Armillaria</taxon>
    </lineage>
</organism>
<reference evidence="3" key="1">
    <citation type="journal article" date="2017" name="Nat. Ecol. Evol.">
        <title>Genome expansion and lineage-specific genetic innovations in the forest pathogenic fungi Armillaria.</title>
        <authorList>
            <person name="Sipos G."/>
            <person name="Prasanna A.N."/>
            <person name="Walter M.C."/>
            <person name="O'Connor E."/>
            <person name="Balint B."/>
            <person name="Krizsan K."/>
            <person name="Kiss B."/>
            <person name="Hess J."/>
            <person name="Varga T."/>
            <person name="Slot J."/>
            <person name="Riley R."/>
            <person name="Boka B."/>
            <person name="Rigling D."/>
            <person name="Barry K."/>
            <person name="Lee J."/>
            <person name="Mihaltcheva S."/>
            <person name="LaButti K."/>
            <person name="Lipzen A."/>
            <person name="Waldron R."/>
            <person name="Moloney N.M."/>
            <person name="Sperisen C."/>
            <person name="Kredics L."/>
            <person name="Vagvoelgyi C."/>
            <person name="Patrignani A."/>
            <person name="Fitzpatrick D."/>
            <person name="Nagy I."/>
            <person name="Doyle S."/>
            <person name="Anderson J.B."/>
            <person name="Grigoriev I.V."/>
            <person name="Gueldener U."/>
            <person name="Muensterkoetter M."/>
            <person name="Nagy L.G."/>
        </authorList>
    </citation>
    <scope>NUCLEOTIDE SEQUENCE [LARGE SCALE GENOMIC DNA]</scope>
    <source>
        <strain evidence="3">Ar21-2</strain>
    </source>
</reference>